<organism evidence="5 6">
    <name type="scientific">Carnegiea gigantea</name>
    <dbReference type="NCBI Taxonomy" id="171969"/>
    <lineage>
        <taxon>Eukaryota</taxon>
        <taxon>Viridiplantae</taxon>
        <taxon>Streptophyta</taxon>
        <taxon>Embryophyta</taxon>
        <taxon>Tracheophyta</taxon>
        <taxon>Spermatophyta</taxon>
        <taxon>Magnoliopsida</taxon>
        <taxon>eudicotyledons</taxon>
        <taxon>Gunneridae</taxon>
        <taxon>Pentapetalae</taxon>
        <taxon>Caryophyllales</taxon>
        <taxon>Cactineae</taxon>
        <taxon>Cactaceae</taxon>
        <taxon>Cactoideae</taxon>
        <taxon>Echinocereeae</taxon>
        <taxon>Carnegiea</taxon>
    </lineage>
</organism>
<dbReference type="AlphaFoldDB" id="A0A9Q1KWT0"/>
<evidence type="ECO:0000256" key="2">
    <source>
        <dbReference type="ARBA" id="ARBA00022741"/>
    </source>
</evidence>
<evidence type="ECO:0000313" key="6">
    <source>
        <dbReference type="Proteomes" id="UP001153076"/>
    </source>
</evidence>
<comment type="similarity">
    <text evidence="1">Belongs to the protein kinase superfamily. CMGC Ser/Thr protein kinase family. CDC2/CDKX subfamily.</text>
</comment>
<accession>A0A9Q1KWT0</accession>
<evidence type="ECO:0000256" key="1">
    <source>
        <dbReference type="ARBA" id="ARBA00006485"/>
    </source>
</evidence>
<dbReference type="InterPro" id="IPR011009">
    <property type="entry name" value="Kinase-like_dom_sf"/>
</dbReference>
<comment type="caution">
    <text evidence="5">The sequence shown here is derived from an EMBL/GenBank/DDBJ whole genome shotgun (WGS) entry which is preliminary data.</text>
</comment>
<dbReference type="InterPro" id="IPR000719">
    <property type="entry name" value="Prot_kinase_dom"/>
</dbReference>
<sequence>MSLFLIMEYVSENLHQFIQLQKYGPTDVKKWLREMLSAVAYLHDRNIIHRDLKPENILVNPDSKELKLADFGLARGWFKDIQLTPQVTTLRYRAPEVLLGCEKYTCAIDMWSIGCIFAELADFVFPFRGVSDSPSDPGSIEEIIHNIFQKLGTPTEASWPGVSSFLNFPDVIPMHTAETNDISQHLDADGNDLLRVSSGRLARNY</sequence>
<evidence type="ECO:0000259" key="4">
    <source>
        <dbReference type="PROSITE" id="PS50011"/>
    </source>
</evidence>
<dbReference type="Pfam" id="PF00069">
    <property type="entry name" value="Pkinase"/>
    <property type="match status" value="1"/>
</dbReference>
<dbReference type="EMBL" id="JAKOGI010000018">
    <property type="protein sequence ID" value="KAJ8450032.1"/>
    <property type="molecule type" value="Genomic_DNA"/>
</dbReference>
<dbReference type="GO" id="GO:0005524">
    <property type="term" value="F:ATP binding"/>
    <property type="evidence" value="ECO:0007669"/>
    <property type="project" value="UniProtKB-KW"/>
</dbReference>
<feature type="domain" description="Protein kinase" evidence="4">
    <location>
        <begin position="1"/>
        <end position="205"/>
    </location>
</feature>
<keyword evidence="6" id="KW-1185">Reference proteome</keyword>
<dbReference type="Proteomes" id="UP001153076">
    <property type="component" value="Unassembled WGS sequence"/>
</dbReference>
<dbReference type="InterPro" id="IPR050108">
    <property type="entry name" value="CDK"/>
</dbReference>
<evidence type="ECO:0000313" key="5">
    <source>
        <dbReference type="EMBL" id="KAJ8450032.1"/>
    </source>
</evidence>
<reference evidence="5" key="1">
    <citation type="submission" date="2022-04" db="EMBL/GenBank/DDBJ databases">
        <title>Carnegiea gigantea Genome sequencing and assembly v2.</title>
        <authorList>
            <person name="Copetti D."/>
            <person name="Sanderson M.J."/>
            <person name="Burquez A."/>
            <person name="Wojciechowski M.F."/>
        </authorList>
    </citation>
    <scope>NUCLEOTIDE SEQUENCE</scope>
    <source>
        <strain evidence="5">SGP5-SGP5p</strain>
        <tissue evidence="5">Aerial part</tissue>
    </source>
</reference>
<dbReference type="PROSITE" id="PS00108">
    <property type="entry name" value="PROTEIN_KINASE_ST"/>
    <property type="match status" value="1"/>
</dbReference>
<keyword evidence="2" id="KW-0547">Nucleotide-binding</keyword>
<protein>
    <recommendedName>
        <fullName evidence="4">Protein kinase domain-containing protein</fullName>
    </recommendedName>
</protein>
<name>A0A9Q1KWT0_9CARY</name>
<dbReference type="GO" id="GO:0004674">
    <property type="term" value="F:protein serine/threonine kinase activity"/>
    <property type="evidence" value="ECO:0007669"/>
    <property type="project" value="TreeGrafter"/>
</dbReference>
<dbReference type="GO" id="GO:0005634">
    <property type="term" value="C:nucleus"/>
    <property type="evidence" value="ECO:0007669"/>
    <property type="project" value="TreeGrafter"/>
</dbReference>
<evidence type="ECO:0000256" key="3">
    <source>
        <dbReference type="ARBA" id="ARBA00022840"/>
    </source>
</evidence>
<dbReference type="PANTHER" id="PTHR24056">
    <property type="entry name" value="CELL DIVISION PROTEIN KINASE"/>
    <property type="match status" value="1"/>
</dbReference>
<gene>
    <name evidence="5" type="ORF">Cgig2_029394</name>
</gene>
<dbReference type="Gene3D" id="1.10.510.10">
    <property type="entry name" value="Transferase(Phosphotransferase) domain 1"/>
    <property type="match status" value="1"/>
</dbReference>
<dbReference type="InterPro" id="IPR008271">
    <property type="entry name" value="Ser/Thr_kinase_AS"/>
</dbReference>
<dbReference type="SMART" id="SM00220">
    <property type="entry name" value="S_TKc"/>
    <property type="match status" value="1"/>
</dbReference>
<dbReference type="SUPFAM" id="SSF56112">
    <property type="entry name" value="Protein kinase-like (PK-like)"/>
    <property type="match status" value="1"/>
</dbReference>
<proteinExistence type="inferred from homology"/>
<keyword evidence="3" id="KW-0067">ATP-binding</keyword>
<dbReference type="PROSITE" id="PS50011">
    <property type="entry name" value="PROTEIN_KINASE_DOM"/>
    <property type="match status" value="1"/>
</dbReference>
<dbReference type="OrthoDB" id="1732493at2759"/>